<dbReference type="Proteomes" id="UP000573729">
    <property type="component" value="Unassembled WGS sequence"/>
</dbReference>
<organism evidence="1 2">
    <name type="scientific">Microbacterium marinum</name>
    <dbReference type="NCBI Taxonomy" id="421115"/>
    <lineage>
        <taxon>Bacteria</taxon>
        <taxon>Bacillati</taxon>
        <taxon>Actinomycetota</taxon>
        <taxon>Actinomycetes</taxon>
        <taxon>Micrococcales</taxon>
        <taxon>Microbacteriaceae</taxon>
        <taxon>Microbacterium</taxon>
    </lineage>
</organism>
<comment type="caution">
    <text evidence="1">The sequence shown here is derived from an EMBL/GenBank/DDBJ whole genome shotgun (WGS) entry which is preliminary data.</text>
</comment>
<dbReference type="AlphaFoldDB" id="A0A7W7BSU8"/>
<proteinExistence type="predicted"/>
<reference evidence="1 2" key="1">
    <citation type="submission" date="2020-08" db="EMBL/GenBank/DDBJ databases">
        <title>Sequencing the genomes of 1000 actinobacteria strains.</title>
        <authorList>
            <person name="Klenk H.-P."/>
        </authorList>
    </citation>
    <scope>NUCLEOTIDE SEQUENCE [LARGE SCALE GENOMIC DNA]</scope>
    <source>
        <strain evidence="1 2">DSM 24947</strain>
    </source>
</reference>
<name>A0A7W7BSU8_9MICO</name>
<protein>
    <submittedName>
        <fullName evidence="1">Uncharacterized protein</fullName>
    </submittedName>
</protein>
<dbReference type="RefSeq" id="WP_184217193.1">
    <property type="nucleotide sequence ID" value="NZ_JACHMD010000001.1"/>
</dbReference>
<evidence type="ECO:0000313" key="2">
    <source>
        <dbReference type="Proteomes" id="UP000573729"/>
    </source>
</evidence>
<sequence>MIANTIPARFQECARHAVGSAMLRHVSPGGGSYGPSIDPRRAEEIARSITGEELHALLTATAREAVRDAEREARFILHDALHEVRQLATRSDSLSMSNYADALAERLDTREEASSVGDRSRELREALAYNAAVDRGEIPSERTAREKIATAARALLAAIGEGEGR</sequence>
<accession>A0A7W7BSU8</accession>
<dbReference type="EMBL" id="JACHMD010000001">
    <property type="protein sequence ID" value="MBB4667053.1"/>
    <property type="molecule type" value="Genomic_DNA"/>
</dbReference>
<keyword evidence="2" id="KW-1185">Reference proteome</keyword>
<gene>
    <name evidence="1" type="ORF">BKA24_001762</name>
</gene>
<evidence type="ECO:0000313" key="1">
    <source>
        <dbReference type="EMBL" id="MBB4667053.1"/>
    </source>
</evidence>